<feature type="transmembrane region" description="Helical" evidence="2">
    <location>
        <begin position="70"/>
        <end position="92"/>
    </location>
</feature>
<dbReference type="OrthoDB" id="128948at2"/>
<proteinExistence type="predicted"/>
<organism evidence="3 4">
    <name type="scientific">Rheinheimera riviphila</name>
    <dbReference type="NCBI Taxonomy" id="1834037"/>
    <lineage>
        <taxon>Bacteria</taxon>
        <taxon>Pseudomonadati</taxon>
        <taxon>Pseudomonadota</taxon>
        <taxon>Gammaproteobacteria</taxon>
        <taxon>Chromatiales</taxon>
        <taxon>Chromatiaceae</taxon>
        <taxon>Rheinheimera</taxon>
    </lineage>
</organism>
<accession>A0A437QTB4</accession>
<protein>
    <submittedName>
        <fullName evidence="3">Uncharacterized protein</fullName>
    </submittedName>
</protein>
<evidence type="ECO:0000256" key="2">
    <source>
        <dbReference type="SAM" id="Phobius"/>
    </source>
</evidence>
<name>A0A437QTB4_9GAMM</name>
<evidence type="ECO:0000256" key="1">
    <source>
        <dbReference type="SAM" id="MobiDB-lite"/>
    </source>
</evidence>
<reference evidence="3 4" key="1">
    <citation type="submission" date="2019-01" db="EMBL/GenBank/DDBJ databases">
        <authorList>
            <person name="Chen W.-M."/>
        </authorList>
    </citation>
    <scope>NUCLEOTIDE SEQUENCE [LARGE SCALE GENOMIC DNA]</scope>
    <source>
        <strain evidence="3 4">KYPC3</strain>
    </source>
</reference>
<keyword evidence="2" id="KW-0472">Membrane</keyword>
<dbReference type="AlphaFoldDB" id="A0A437QTB4"/>
<evidence type="ECO:0000313" key="3">
    <source>
        <dbReference type="EMBL" id="RVU37709.1"/>
    </source>
</evidence>
<keyword evidence="2" id="KW-0812">Transmembrane</keyword>
<feature type="transmembrane region" description="Helical" evidence="2">
    <location>
        <begin position="179"/>
        <end position="199"/>
    </location>
</feature>
<keyword evidence="4" id="KW-1185">Reference proteome</keyword>
<gene>
    <name evidence="3" type="ORF">EOE67_09575</name>
</gene>
<feature type="transmembrane region" description="Helical" evidence="2">
    <location>
        <begin position="46"/>
        <end position="64"/>
    </location>
</feature>
<feature type="transmembrane region" description="Helical" evidence="2">
    <location>
        <begin position="113"/>
        <end position="139"/>
    </location>
</feature>
<feature type="compositionally biased region" description="Low complexity" evidence="1">
    <location>
        <begin position="1"/>
        <end position="12"/>
    </location>
</feature>
<dbReference type="Proteomes" id="UP000283077">
    <property type="component" value="Unassembled WGS sequence"/>
</dbReference>
<comment type="caution">
    <text evidence="3">The sequence shown here is derived from an EMBL/GenBank/DDBJ whole genome shotgun (WGS) entry which is preliminary data.</text>
</comment>
<feature type="transmembrane region" description="Helical" evidence="2">
    <location>
        <begin position="219"/>
        <end position="240"/>
    </location>
</feature>
<keyword evidence="2" id="KW-1133">Transmembrane helix</keyword>
<feature type="region of interest" description="Disordered" evidence="1">
    <location>
        <begin position="1"/>
        <end position="21"/>
    </location>
</feature>
<evidence type="ECO:0000313" key="4">
    <source>
        <dbReference type="Proteomes" id="UP000283077"/>
    </source>
</evidence>
<sequence length="248" mass="27021">MPNTQNNIQNNTLTSAPANPRNGAFSNTQMIKLLIIKDWQLMKKSLAAYMAGGVLVIGMMGMATPLMFNIGAVLMITLMIVIGARSSVELVVNEKKDQTLAFMMSLPITAQDYALAKLCSNLALYLVPWLLLVGGMLLVIVSTPIYHGVIPIVVLVSVFILLSYCSYLATALLTYSEGYTVTVMIITNLLLNGFILWILRMPEINQTLEAPTASWNSTSISMLLAGIAMIIGILVLTASLQKRKTSFL</sequence>
<feature type="transmembrane region" description="Helical" evidence="2">
    <location>
        <begin position="145"/>
        <end position="167"/>
    </location>
</feature>
<dbReference type="EMBL" id="SACS01000008">
    <property type="protein sequence ID" value="RVU37709.1"/>
    <property type="molecule type" value="Genomic_DNA"/>
</dbReference>
<dbReference type="RefSeq" id="WP_127698863.1">
    <property type="nucleotide sequence ID" value="NZ_SACS01000008.1"/>
</dbReference>